<keyword evidence="2" id="KW-1185">Reference proteome</keyword>
<gene>
    <name evidence="1" type="primary">flaF</name>
    <name evidence="1" type="ORF">ACFSC7_13960</name>
</gene>
<dbReference type="EMBL" id="JBHUFA010000004">
    <property type="protein sequence ID" value="MFD1696628.1"/>
    <property type="molecule type" value="Genomic_DNA"/>
</dbReference>
<dbReference type="NCBIfam" id="NF009435">
    <property type="entry name" value="PRK12794.1"/>
    <property type="match status" value="1"/>
</dbReference>
<accession>A0ABW4JYU5</accession>
<sequence length="126" mass="14047">MYKQAAQAYQKASQVAVSPRELEANLLMKAAARLQLIKEEWESASFAEKDEALTYNRKLWTVLVTSATSKDSQLPQDVKNNLASLAVFIFKHTLTVLSDANPDKLTTLITINRNIAEGLRARPEQG</sequence>
<evidence type="ECO:0000313" key="2">
    <source>
        <dbReference type="Proteomes" id="UP001597327"/>
    </source>
</evidence>
<protein>
    <submittedName>
        <fullName evidence="1">Flagellar biosynthesis regulator FlaF</fullName>
    </submittedName>
</protein>
<comment type="caution">
    <text evidence="1">The sequence shown here is derived from an EMBL/GenBank/DDBJ whole genome shotgun (WGS) entry which is preliminary data.</text>
</comment>
<proteinExistence type="predicted"/>
<keyword evidence="1" id="KW-0282">Flagellum</keyword>
<dbReference type="Proteomes" id="UP001597327">
    <property type="component" value="Unassembled WGS sequence"/>
</dbReference>
<name>A0ABW4JYU5_9HYPH</name>
<keyword evidence="1" id="KW-0969">Cilium</keyword>
<keyword evidence="1" id="KW-0966">Cell projection</keyword>
<evidence type="ECO:0000313" key="1">
    <source>
        <dbReference type="EMBL" id="MFD1696628.1"/>
    </source>
</evidence>
<dbReference type="Gene3D" id="1.20.120.340">
    <property type="entry name" value="Flagellar protein FliS"/>
    <property type="match status" value="1"/>
</dbReference>
<dbReference type="Pfam" id="PF07309">
    <property type="entry name" value="FlaF"/>
    <property type="match status" value="1"/>
</dbReference>
<reference evidence="2" key="1">
    <citation type="journal article" date="2019" name="Int. J. Syst. Evol. Microbiol.">
        <title>The Global Catalogue of Microorganisms (GCM) 10K type strain sequencing project: providing services to taxonomists for standard genome sequencing and annotation.</title>
        <authorList>
            <consortium name="The Broad Institute Genomics Platform"/>
            <consortium name="The Broad Institute Genome Sequencing Center for Infectious Disease"/>
            <person name="Wu L."/>
            <person name="Ma J."/>
        </authorList>
    </citation>
    <scope>NUCLEOTIDE SEQUENCE [LARGE SCALE GENOMIC DNA]</scope>
    <source>
        <strain evidence="2">JCM 3369</strain>
    </source>
</reference>
<dbReference type="InterPro" id="IPR010845">
    <property type="entry name" value="FlaF"/>
</dbReference>
<organism evidence="1 2">
    <name type="scientific">Roseibium aestuarii</name>
    <dbReference type="NCBI Taxonomy" id="2600299"/>
    <lineage>
        <taxon>Bacteria</taxon>
        <taxon>Pseudomonadati</taxon>
        <taxon>Pseudomonadota</taxon>
        <taxon>Alphaproteobacteria</taxon>
        <taxon>Hyphomicrobiales</taxon>
        <taxon>Stappiaceae</taxon>
        <taxon>Roseibium</taxon>
    </lineage>
</organism>
<dbReference type="RefSeq" id="WP_149892517.1">
    <property type="nucleotide sequence ID" value="NZ_JBHUFA010000004.1"/>
</dbReference>